<evidence type="ECO:0000256" key="7">
    <source>
        <dbReference type="SAM" id="Phobius"/>
    </source>
</evidence>
<dbReference type="STRING" id="1277257.G293_00350"/>
<organism evidence="10 11">
    <name type="scientific">Candidatus Liberibacter africanus PTSAPSY</name>
    <dbReference type="NCBI Taxonomy" id="1277257"/>
    <lineage>
        <taxon>Bacteria</taxon>
        <taxon>Pseudomonadati</taxon>
        <taxon>Pseudomonadota</taxon>
        <taxon>Alphaproteobacteria</taxon>
        <taxon>Hyphomicrobiales</taxon>
        <taxon>Rhizobiaceae</taxon>
        <taxon>Liberibacter</taxon>
    </lineage>
</organism>
<dbReference type="InterPro" id="IPR000700">
    <property type="entry name" value="PAS-assoc_C"/>
</dbReference>
<dbReference type="InterPro" id="IPR005467">
    <property type="entry name" value="His_kinase_dom"/>
</dbReference>
<dbReference type="OrthoDB" id="9801651at2"/>
<accession>A0A0G3I3A8</accession>
<dbReference type="CDD" id="cd00082">
    <property type="entry name" value="HisKA"/>
    <property type="match status" value="1"/>
</dbReference>
<dbReference type="GO" id="GO:0005886">
    <property type="term" value="C:plasma membrane"/>
    <property type="evidence" value="ECO:0007669"/>
    <property type="project" value="TreeGrafter"/>
</dbReference>
<dbReference type="Proteomes" id="UP000035503">
    <property type="component" value="Chromosome"/>
</dbReference>
<keyword evidence="3" id="KW-0597">Phosphoprotein</keyword>
<dbReference type="InterPro" id="IPR004358">
    <property type="entry name" value="Sig_transdc_His_kin-like_C"/>
</dbReference>
<dbReference type="InterPro" id="IPR003594">
    <property type="entry name" value="HATPase_dom"/>
</dbReference>
<dbReference type="PANTHER" id="PTHR43047:SF72">
    <property type="entry name" value="OSMOSENSING HISTIDINE PROTEIN KINASE SLN1"/>
    <property type="match status" value="1"/>
</dbReference>
<dbReference type="InterPro" id="IPR036097">
    <property type="entry name" value="HisK_dim/P_sf"/>
</dbReference>
<comment type="catalytic activity">
    <reaction evidence="1">
        <text>ATP + protein L-histidine = ADP + protein N-phospho-L-histidine.</text>
        <dbReference type="EC" id="2.7.13.3"/>
    </reaction>
</comment>
<sequence>MENVHNISANCGLYYSITQQKIPFSLKNIFKKLHISRIFSIISSFHKTIPMVSMVFIVLIAITSTIKVITRYTQQEKMIHQTSLFLEETIETIFKNNNIKFDIAFQQKAESILEQLPIRHISPKSFVLLVQPNGVVFASSKKQSPHIGKRIEEVIPGFNHVNNMVKKTQNLEITLSQQPYHVSSIHHLHNDGLILIANSKLPLLRFWREEVTLELMFFSSISAVILLVLFNYYKQAKNTKDSNNLLFDSSTYVETALSRGRCGIWNFNFDEKKFYLSQSMHEIFGIPCENQPLSFRAIARLIHGNDTTIYDIARSIIKNRITQLDQIFHMRHSSGADIWIKVRAQVMRTISGSINIIGIAIDITEQYYLEKRFAEADKRLSKAIECTSEAFVLWDKDDRLVMCNVHYQKAYGLPDHVIFPGNSRSIIQEAQIHPIIEYHTSDPTRSQDISKEIKLADSRWLQINEWRTKDGDTIAVGTDITKLKRSQKKLRESERRLKATINDLSTSRQILERQKTELSIANTKYQVEKERAEIANKAKSEFLAKMSHELRTPLNAILGFSEIIKREIFGELGSVKYYEYAKDIHDSGQHLLNLINDILEMSKIETEQIPIEKQNTNLMPIIDGILQLISPLAQNKNIKIEKNISPELFFHADKRIIKKILIPIISNSIKFTNDGGKMIIRASQIDQRMIITIADTGIGIPKSALERIGQPFEQLNNQHDKSLGGSGLGLSISYALTHLHGGRLKIISQEGKGTIVTICMPQQNNHALIA</sequence>
<dbReference type="Gene3D" id="3.30.565.10">
    <property type="entry name" value="Histidine kinase-like ATPase, C-terminal domain"/>
    <property type="match status" value="1"/>
</dbReference>
<dbReference type="InterPro" id="IPR003661">
    <property type="entry name" value="HisK_dim/P_dom"/>
</dbReference>
<feature type="domain" description="Histidine kinase" evidence="8">
    <location>
        <begin position="545"/>
        <end position="764"/>
    </location>
</feature>
<dbReference type="EC" id="2.7.13.3" evidence="2"/>
<dbReference type="Pfam" id="PF00512">
    <property type="entry name" value="HisKA"/>
    <property type="match status" value="1"/>
</dbReference>
<evidence type="ECO:0000259" key="8">
    <source>
        <dbReference type="PROSITE" id="PS50109"/>
    </source>
</evidence>
<dbReference type="PRINTS" id="PR00344">
    <property type="entry name" value="BCTRLSENSOR"/>
</dbReference>
<dbReference type="InterPro" id="IPR036890">
    <property type="entry name" value="HATPase_C_sf"/>
</dbReference>
<evidence type="ECO:0000313" key="10">
    <source>
        <dbReference type="EMBL" id="AKK19725.1"/>
    </source>
</evidence>
<keyword evidence="6" id="KW-0175">Coiled coil</keyword>
<evidence type="ECO:0000256" key="1">
    <source>
        <dbReference type="ARBA" id="ARBA00000085"/>
    </source>
</evidence>
<keyword evidence="7" id="KW-1133">Transmembrane helix</keyword>
<dbReference type="SMART" id="SM00388">
    <property type="entry name" value="HisKA"/>
    <property type="match status" value="1"/>
</dbReference>
<feature type="transmembrane region" description="Helical" evidence="7">
    <location>
        <begin position="215"/>
        <end position="233"/>
    </location>
</feature>
<keyword evidence="7" id="KW-0472">Membrane</keyword>
<feature type="transmembrane region" description="Helical" evidence="7">
    <location>
        <begin position="49"/>
        <end position="69"/>
    </location>
</feature>
<evidence type="ECO:0000256" key="6">
    <source>
        <dbReference type="SAM" id="Coils"/>
    </source>
</evidence>
<dbReference type="SMART" id="SM00387">
    <property type="entry name" value="HATPase_c"/>
    <property type="match status" value="1"/>
</dbReference>
<keyword evidence="7" id="KW-0812">Transmembrane</keyword>
<dbReference type="Gene3D" id="1.10.287.130">
    <property type="match status" value="1"/>
</dbReference>
<evidence type="ECO:0000256" key="4">
    <source>
        <dbReference type="ARBA" id="ARBA00022679"/>
    </source>
</evidence>
<evidence type="ECO:0000256" key="3">
    <source>
        <dbReference type="ARBA" id="ARBA00022553"/>
    </source>
</evidence>
<dbReference type="KEGG" id="lau:G293_00350"/>
<proteinExistence type="predicted"/>
<dbReference type="GO" id="GO:0009927">
    <property type="term" value="F:histidine phosphotransfer kinase activity"/>
    <property type="evidence" value="ECO:0007669"/>
    <property type="project" value="TreeGrafter"/>
</dbReference>
<keyword evidence="11" id="KW-1185">Reference proteome</keyword>
<keyword evidence="5 10" id="KW-0418">Kinase</keyword>
<dbReference type="Gene3D" id="3.30.450.20">
    <property type="entry name" value="PAS domain"/>
    <property type="match status" value="2"/>
</dbReference>
<dbReference type="InterPro" id="IPR035965">
    <property type="entry name" value="PAS-like_dom_sf"/>
</dbReference>
<reference evidence="10 11" key="1">
    <citation type="journal article" date="2015" name="Genome Announc.">
        <title>Complete Genome Sequence of 'Candidatus Liberibacter africanus,' a Bacterium Associated with Citrus Huanglongbing.</title>
        <authorList>
            <person name="Lin H."/>
            <person name="Pietersen G."/>
            <person name="Han C."/>
            <person name="Read D.A."/>
            <person name="Lou B."/>
            <person name="Gupta G."/>
            <person name="Civerolo E.L."/>
        </authorList>
    </citation>
    <scope>NUCLEOTIDE SEQUENCE [LARGE SCALE GENOMIC DNA]</scope>
    <source>
        <strain evidence="10 11">PTSAPSY</strain>
    </source>
</reference>
<dbReference type="PROSITE" id="PS50109">
    <property type="entry name" value="HIS_KIN"/>
    <property type="match status" value="1"/>
</dbReference>
<dbReference type="PANTHER" id="PTHR43047">
    <property type="entry name" value="TWO-COMPONENT HISTIDINE PROTEIN KINASE"/>
    <property type="match status" value="1"/>
</dbReference>
<dbReference type="GO" id="GO:0000155">
    <property type="term" value="F:phosphorelay sensor kinase activity"/>
    <property type="evidence" value="ECO:0007669"/>
    <property type="project" value="InterPro"/>
</dbReference>
<evidence type="ECO:0000259" key="9">
    <source>
        <dbReference type="PROSITE" id="PS50113"/>
    </source>
</evidence>
<evidence type="ECO:0000256" key="5">
    <source>
        <dbReference type="ARBA" id="ARBA00022777"/>
    </source>
</evidence>
<dbReference type="SUPFAM" id="SSF55874">
    <property type="entry name" value="ATPase domain of HSP90 chaperone/DNA topoisomerase II/histidine kinase"/>
    <property type="match status" value="1"/>
</dbReference>
<feature type="coiled-coil region" evidence="6">
    <location>
        <begin position="483"/>
        <end position="514"/>
    </location>
</feature>
<name>A0A0G3I3A8_LIBAF</name>
<protein>
    <recommendedName>
        <fullName evidence="2">histidine kinase</fullName>
        <ecNumber evidence="2">2.7.13.3</ecNumber>
    </recommendedName>
</protein>
<keyword evidence="4" id="KW-0808">Transferase</keyword>
<dbReference type="Pfam" id="PF02518">
    <property type="entry name" value="HATPase_c"/>
    <property type="match status" value="1"/>
</dbReference>
<dbReference type="EMBL" id="CP004021">
    <property type="protein sequence ID" value="AKK19725.1"/>
    <property type="molecule type" value="Genomic_DNA"/>
</dbReference>
<dbReference type="AlphaFoldDB" id="A0A0G3I3A8"/>
<dbReference type="Pfam" id="PF12860">
    <property type="entry name" value="PAS_7"/>
    <property type="match status" value="1"/>
</dbReference>
<evidence type="ECO:0000313" key="11">
    <source>
        <dbReference type="Proteomes" id="UP000035503"/>
    </source>
</evidence>
<dbReference type="PROSITE" id="PS50113">
    <property type="entry name" value="PAC"/>
    <property type="match status" value="1"/>
</dbReference>
<dbReference type="SUPFAM" id="SSF55785">
    <property type="entry name" value="PYP-like sensor domain (PAS domain)"/>
    <property type="match status" value="2"/>
</dbReference>
<dbReference type="PATRIC" id="fig|1277257.4.peg.81"/>
<evidence type="ECO:0000256" key="2">
    <source>
        <dbReference type="ARBA" id="ARBA00012438"/>
    </source>
</evidence>
<gene>
    <name evidence="10" type="ORF">G293_00350</name>
</gene>
<feature type="domain" description="PAC" evidence="9">
    <location>
        <begin position="324"/>
        <end position="375"/>
    </location>
</feature>
<dbReference type="SUPFAM" id="SSF47384">
    <property type="entry name" value="Homodimeric domain of signal transducing histidine kinase"/>
    <property type="match status" value="1"/>
</dbReference>